<dbReference type="SUPFAM" id="SSF57850">
    <property type="entry name" value="RING/U-box"/>
    <property type="match status" value="1"/>
</dbReference>
<feature type="compositionally biased region" description="Gly residues" evidence="1">
    <location>
        <begin position="1505"/>
        <end position="1516"/>
    </location>
</feature>
<feature type="compositionally biased region" description="Low complexity" evidence="1">
    <location>
        <begin position="562"/>
        <end position="590"/>
    </location>
</feature>
<name>A0A9W6EXI2_9CHLO</name>
<dbReference type="GO" id="GO:0016567">
    <property type="term" value="P:protein ubiquitination"/>
    <property type="evidence" value="ECO:0007669"/>
    <property type="project" value="InterPro"/>
</dbReference>
<dbReference type="PANTHER" id="PTHR46573">
    <property type="entry name" value="WD REPEAT, SAM AND U-BOX DOMAIN-CONTAINING PROTEIN 1"/>
    <property type="match status" value="1"/>
</dbReference>
<evidence type="ECO:0000256" key="1">
    <source>
        <dbReference type="SAM" id="MobiDB-lite"/>
    </source>
</evidence>
<dbReference type="SMART" id="SM00504">
    <property type="entry name" value="Ubox"/>
    <property type="match status" value="1"/>
</dbReference>
<sequence length="1544" mass="161571">MLLFYRYSRRTLAFLAVILAVEYAIVHRISLDALTRSDVGLSQWRQLLTNCNCTDCEVRHLTLIHDGLYQRAYSAHLLHRVLAISSEDGDPYDAFGDEAFDDDDDDDDEEDSDESLEDDDTDDGAELALVPSISEGVSVPYAYAPGDMLSTPTPVQAALPAAGSRSSLPMGGDPAGVPALHTLTPATEQTPPPHPHELETPQQQIQQTQQRQQQPSLASLPAGSAATAAAPSAAAGSWAPDGAASGSPPLLQAVVWKPIKVLSVYPWQLRAHFFLSLASTRMYLLMGLWPRAAAVAAAAPRRLRQAAHAHIHAQAQAQAQAQAYYYFQQQQQQQATAGHGHGQDQAAGSARVSSGAPSQPGFGSGPSHVHDQAAAAAAAAYGYMGGGGGASGGFAFSHPHAQAQATAHAYAQYAHGYDSSMTGGLYGIDRTSSDESQSLAAALSALGRGVPVFLPPELLVEHGVQEDLMASCVFKPAVKHAAGGGGAASGTGFDSGFGGAGFRSLPRWRTWSSLLGRWVALLAGRIKHHGGRAAARLRAAGVPVGSRFLRHQLRPADGSDGGSSNTSNDPRVSEQHQQQGAAGSQQPPQQHSYAYVECRLYRTDRARNVSYTCPAVLTVLPSPPRGAGRSALYHPYLYQQQPTTQHGAPAHGAGAGVGGSPLPPPQHFPHTHTQQQGPRPRPKPRLVRLLLRLWSDLRYMSYGVVMPYKWAPILAGLLSPHMFLLACLPTVQSLGLLGPYTARLCAYHVVCIALTGADHLLLLRLAAELWMRIRPRGGQPAGGPAGRSWRQWLALGKWLLAEGFLESGWVFRTVVMGIITTKQMELWNYLYGTSFRPHPLLSACLVLPASWLAACACCSAAWRLAGGTQPTSVPLLLFQEGFLSGVSAPLYSLVYIFLAVVGLGGGGVGGGAGGVLGLAAASSWLPPWLLDTLTVSPLLTVVVLDVMWNMDTAARATPLLMVIVNALRVHQAQDEAAVGAFGRRGRGLLGGAAAGGRAGGGVGGLDWGPPRVLAFRDGAALKQTASLWILLEPARWWAHHVRDAVAEEQHMQEQGHHGGAVVGPGGGGARARERAALAAARVAVAARQAGMADLPRGVIAGMMAALVMPPGGEPWPPRQAEQAHALDQLLEAAMEAAAAAGPLRRGRGAAAAAGGDGGDGLHGGGAEEEDLLGLGIVDVDGVDDVLLAAGGGAVDPAGAEADGGEGERMVRTSDGSLRPLSVLEAELRAGLAQVAALRSQLAAVGRGVADLLLLGRWPPPLELPAEALGWCESVPHGFLCPITHSLMTQPALLVSPQLSEASPTYELSAIRQWLRSNRSDPTTGRYLHTYHFIHNDNLRKAIEDWVQDRLAREQQEHQYQHPQRPHSQLQQQQQLRQRQRPLSPAATRPLRGGGAAAAPQRTGAGIGAAPAAARGRVLQPSGAAGAAVAASGAAGAPGAGRYNPVAGPGAGQRSVCVGTSEMGLRMQSPERGRQPGRGGATLAAGSGSRGRSRSRGRTLRPAAADGGGAGGSGGAGSATAAVLARQAVQRATSRQRGLQRAQPQ</sequence>
<gene>
    <name evidence="3" type="primary">PLEST006146</name>
    <name evidence="3" type="ORF">PLESTB_000129100</name>
</gene>
<dbReference type="OrthoDB" id="549407at2759"/>
<feature type="region of interest" description="Disordered" evidence="1">
    <location>
        <begin position="335"/>
        <end position="369"/>
    </location>
</feature>
<dbReference type="InterPro" id="IPR013083">
    <property type="entry name" value="Znf_RING/FYVE/PHD"/>
</dbReference>
<feature type="compositionally biased region" description="Low complexity" evidence="1">
    <location>
        <begin position="200"/>
        <end position="225"/>
    </location>
</feature>
<organism evidence="3 4">
    <name type="scientific">Pleodorina starrii</name>
    <dbReference type="NCBI Taxonomy" id="330485"/>
    <lineage>
        <taxon>Eukaryota</taxon>
        <taxon>Viridiplantae</taxon>
        <taxon>Chlorophyta</taxon>
        <taxon>core chlorophytes</taxon>
        <taxon>Chlorophyceae</taxon>
        <taxon>CS clade</taxon>
        <taxon>Chlamydomonadales</taxon>
        <taxon>Volvocaceae</taxon>
        <taxon>Pleodorina</taxon>
    </lineage>
</organism>
<feature type="region of interest" description="Disordered" evidence="1">
    <location>
        <begin position="642"/>
        <end position="682"/>
    </location>
</feature>
<protein>
    <recommendedName>
        <fullName evidence="2">U-box domain-containing protein</fullName>
    </recommendedName>
</protein>
<dbReference type="InterPro" id="IPR052085">
    <property type="entry name" value="WD-SAM-U-box"/>
</dbReference>
<dbReference type="InterPro" id="IPR003613">
    <property type="entry name" value="Ubox_domain"/>
</dbReference>
<dbReference type="EMBL" id="BRXU01000001">
    <property type="protein sequence ID" value="GLC48717.1"/>
    <property type="molecule type" value="Genomic_DNA"/>
</dbReference>
<dbReference type="Proteomes" id="UP001165080">
    <property type="component" value="Unassembled WGS sequence"/>
</dbReference>
<reference evidence="3 4" key="1">
    <citation type="journal article" date="2023" name="Commun. Biol.">
        <title>Reorganization of the ancestral sex-determining regions during the evolution of trioecy in Pleodorina starrii.</title>
        <authorList>
            <person name="Takahashi K."/>
            <person name="Suzuki S."/>
            <person name="Kawai-Toyooka H."/>
            <person name="Yamamoto K."/>
            <person name="Hamaji T."/>
            <person name="Ootsuki R."/>
            <person name="Yamaguchi H."/>
            <person name="Kawachi M."/>
            <person name="Higashiyama T."/>
            <person name="Nozaki H."/>
        </authorList>
    </citation>
    <scope>NUCLEOTIDE SEQUENCE [LARGE SCALE GENOMIC DNA]</scope>
    <source>
        <strain evidence="3 4">NIES-4479</strain>
    </source>
</reference>
<comment type="caution">
    <text evidence="3">The sequence shown here is derived from an EMBL/GenBank/DDBJ whole genome shotgun (WGS) entry which is preliminary data.</text>
</comment>
<feature type="domain" description="U-box" evidence="2">
    <location>
        <begin position="1277"/>
        <end position="1345"/>
    </location>
</feature>
<feature type="region of interest" description="Disordered" evidence="1">
    <location>
        <begin position="552"/>
        <end position="590"/>
    </location>
</feature>
<dbReference type="Gene3D" id="3.30.40.10">
    <property type="entry name" value="Zinc/RING finger domain, C3HC4 (zinc finger)"/>
    <property type="match status" value="1"/>
</dbReference>
<dbReference type="Pfam" id="PF04564">
    <property type="entry name" value="U-box"/>
    <property type="match status" value="1"/>
</dbReference>
<dbReference type="GO" id="GO:0004842">
    <property type="term" value="F:ubiquitin-protein transferase activity"/>
    <property type="evidence" value="ECO:0007669"/>
    <property type="project" value="InterPro"/>
</dbReference>
<accession>A0A9W6EXI2</accession>
<proteinExistence type="predicted"/>
<feature type="region of interest" description="Disordered" evidence="1">
    <location>
        <begin position="1466"/>
        <end position="1519"/>
    </location>
</feature>
<evidence type="ECO:0000313" key="3">
    <source>
        <dbReference type="EMBL" id="GLC48717.1"/>
    </source>
</evidence>
<evidence type="ECO:0000259" key="2">
    <source>
        <dbReference type="SMART" id="SM00504"/>
    </source>
</evidence>
<feature type="region of interest" description="Disordered" evidence="1">
    <location>
        <begin position="160"/>
        <end position="225"/>
    </location>
</feature>
<keyword evidence="4" id="KW-1185">Reference proteome</keyword>
<dbReference type="PANTHER" id="PTHR46573:SF1">
    <property type="entry name" value="WD REPEAT, SAM AND U-BOX DOMAIN-CONTAINING PROTEIN 1"/>
    <property type="match status" value="1"/>
</dbReference>
<evidence type="ECO:0000313" key="4">
    <source>
        <dbReference type="Proteomes" id="UP001165080"/>
    </source>
</evidence>
<feature type="compositionally biased region" description="Low complexity" evidence="1">
    <location>
        <begin position="335"/>
        <end position="350"/>
    </location>
</feature>
<feature type="compositionally biased region" description="Low complexity" evidence="1">
    <location>
        <begin position="1360"/>
        <end position="1402"/>
    </location>
</feature>
<feature type="region of interest" description="Disordered" evidence="1">
    <location>
        <begin position="89"/>
        <end position="124"/>
    </location>
</feature>
<feature type="region of interest" description="Disordered" evidence="1">
    <location>
        <begin position="1354"/>
        <end position="1402"/>
    </location>
</feature>
<feature type="region of interest" description="Disordered" evidence="1">
    <location>
        <begin position="1525"/>
        <end position="1544"/>
    </location>
</feature>